<evidence type="ECO:0000256" key="1">
    <source>
        <dbReference type="SAM" id="MobiDB-lite"/>
    </source>
</evidence>
<gene>
    <name evidence="2" type="ORF">NMK71_10385</name>
</gene>
<protein>
    <submittedName>
        <fullName evidence="2">Uncharacterized protein</fullName>
    </submittedName>
</protein>
<proteinExistence type="predicted"/>
<evidence type="ECO:0000313" key="2">
    <source>
        <dbReference type="EMBL" id="MDG4946824.1"/>
    </source>
</evidence>
<accession>A0A9X4N4B2</accession>
<feature type="region of interest" description="Disordered" evidence="1">
    <location>
        <begin position="1"/>
        <end position="22"/>
    </location>
</feature>
<organism evidence="2 3">
    <name type="scientific">Profundicola chukchiensis</name>
    <dbReference type="NCBI Taxonomy" id="2961959"/>
    <lineage>
        <taxon>Bacteria</taxon>
        <taxon>Pseudomonadati</taxon>
        <taxon>Bacteroidota</taxon>
        <taxon>Flavobacteriia</taxon>
        <taxon>Flavobacteriales</taxon>
        <taxon>Weeksellaceae</taxon>
        <taxon>Profundicola</taxon>
    </lineage>
</organism>
<dbReference type="Proteomes" id="UP001152599">
    <property type="component" value="Unassembled WGS sequence"/>
</dbReference>
<evidence type="ECO:0000313" key="3">
    <source>
        <dbReference type="Proteomes" id="UP001152599"/>
    </source>
</evidence>
<name>A0A9X4N4B2_9FLAO</name>
<comment type="caution">
    <text evidence="2">The sequence shown here is derived from an EMBL/GenBank/DDBJ whole genome shotgun (WGS) entry which is preliminary data.</text>
</comment>
<dbReference type="RefSeq" id="WP_304421138.1">
    <property type="nucleotide sequence ID" value="NZ_JANCMU010000007.1"/>
</dbReference>
<keyword evidence="3" id="KW-1185">Reference proteome</keyword>
<dbReference type="EMBL" id="JANCMU010000007">
    <property type="protein sequence ID" value="MDG4946824.1"/>
    <property type="molecule type" value="Genomic_DNA"/>
</dbReference>
<feature type="compositionally biased region" description="Basic and acidic residues" evidence="1">
    <location>
        <begin position="10"/>
        <end position="22"/>
    </location>
</feature>
<reference evidence="2" key="1">
    <citation type="submission" date="2022-07" db="EMBL/GenBank/DDBJ databases">
        <title>Description and genome-wide analysis of Profundicola chukchiensis gen. nov., sp. nov., marine bacteria isolated from bottom sediments of the Chukchi Sea.</title>
        <authorList>
            <person name="Romanenko L."/>
            <person name="Otstavnykh N."/>
            <person name="Kurilenko V."/>
            <person name="Eremeev V."/>
            <person name="Velansky P."/>
            <person name="Mikhailov V."/>
            <person name="Isaeva M."/>
        </authorList>
    </citation>
    <scope>NUCLEOTIDE SEQUENCE</scope>
    <source>
        <strain evidence="2">KMM 9713</strain>
    </source>
</reference>
<dbReference type="AlphaFoldDB" id="A0A9X4N4B2"/>
<sequence>MSEKVSGIDNQKEGGSHDTESKKCYDSVDEAKFNFQLLKDRLLNINNWQSYSGEITASFQLFDEKGEELKTKVKLGDFIRIDIPGPGSFEGDGYDWVKVTKIDENPYEDDERCLIVCVPSVNPTAENAQDIAHFYTNKASSNFIVRRKGKCIYAEIHGRNEVSNLKTENIPDKIRNAVVSIMSRLGISKIQWKSLAEGLLDYK</sequence>